<keyword evidence="2" id="KW-1185">Reference proteome</keyword>
<accession>A0ABN7WNI6</accession>
<reference evidence="1 2" key="1">
    <citation type="submission" date="2021-06" db="EMBL/GenBank/DDBJ databases">
        <authorList>
            <person name="Kallberg Y."/>
            <person name="Tangrot J."/>
            <person name="Rosling A."/>
        </authorList>
    </citation>
    <scope>NUCLEOTIDE SEQUENCE [LARGE SCALE GENOMIC DNA]</scope>
    <source>
        <strain evidence="1 2">120-4 pot B 10/14</strain>
    </source>
</reference>
<dbReference type="Proteomes" id="UP000789901">
    <property type="component" value="Unassembled WGS sequence"/>
</dbReference>
<comment type="caution">
    <text evidence="1">The sequence shown here is derived from an EMBL/GenBank/DDBJ whole genome shotgun (WGS) entry which is preliminary data.</text>
</comment>
<gene>
    <name evidence="1" type="ORF">GMARGA_LOCUS33108</name>
</gene>
<organism evidence="1 2">
    <name type="scientific">Gigaspora margarita</name>
    <dbReference type="NCBI Taxonomy" id="4874"/>
    <lineage>
        <taxon>Eukaryota</taxon>
        <taxon>Fungi</taxon>
        <taxon>Fungi incertae sedis</taxon>
        <taxon>Mucoromycota</taxon>
        <taxon>Glomeromycotina</taxon>
        <taxon>Glomeromycetes</taxon>
        <taxon>Diversisporales</taxon>
        <taxon>Gigasporaceae</taxon>
        <taxon>Gigaspora</taxon>
    </lineage>
</organism>
<dbReference type="EMBL" id="CAJVQB010053972">
    <property type="protein sequence ID" value="CAG8836594.1"/>
    <property type="molecule type" value="Genomic_DNA"/>
</dbReference>
<evidence type="ECO:0000313" key="2">
    <source>
        <dbReference type="Proteomes" id="UP000789901"/>
    </source>
</evidence>
<proteinExistence type="predicted"/>
<evidence type="ECO:0000313" key="1">
    <source>
        <dbReference type="EMBL" id="CAG8836594.1"/>
    </source>
</evidence>
<protein>
    <submittedName>
        <fullName evidence="1">36881_t:CDS:1</fullName>
    </submittedName>
</protein>
<name>A0ABN7WNI6_GIGMA</name>
<sequence length="125" mass="14744">MYYEIGINNPTFLQCYGISQDEKAKKNYIIDLKYIEAEYLYKNIVAAFLHPSKKNKKNYWNHAVHNYRRFISNLQENIDGEPFSVKLRKLCQKMRPGFNEGTPECYINLAKRCMDSDPKNGQLLP</sequence>